<evidence type="ECO:0000313" key="1">
    <source>
        <dbReference type="Ensembl" id="ENSCPBP00000030375.1"/>
    </source>
</evidence>
<reference evidence="1" key="2">
    <citation type="submission" date="2025-09" db="UniProtKB">
        <authorList>
            <consortium name="Ensembl"/>
        </authorList>
    </citation>
    <scope>IDENTIFICATION</scope>
</reference>
<name>A0A8C3IA06_CHRPI</name>
<dbReference type="AlphaFoldDB" id="A0A8C3IA06"/>
<sequence length="106" mass="11670">MPSWEAGGLTAGEGEQAEPAWMQGRLGCAVLREARPEALRVSYAEQRKCVKPKDAMKVRLPLFSCVKKTCSLDSIEAIANGGRMCLWTSKGRKQYSYCCCCLLCST</sequence>
<accession>A0A8C3IA06</accession>
<dbReference type="Ensembl" id="ENSCPBT00000035752.1">
    <property type="protein sequence ID" value="ENSCPBP00000030375.1"/>
    <property type="gene ID" value="ENSCPBG00000021379.1"/>
</dbReference>
<proteinExistence type="predicted"/>
<keyword evidence="2" id="KW-1185">Reference proteome</keyword>
<protein>
    <submittedName>
        <fullName evidence="1">Uncharacterized protein</fullName>
    </submittedName>
</protein>
<dbReference type="Proteomes" id="UP000694380">
    <property type="component" value="Unplaced"/>
</dbReference>
<evidence type="ECO:0000313" key="2">
    <source>
        <dbReference type="Proteomes" id="UP000694380"/>
    </source>
</evidence>
<reference evidence="1" key="1">
    <citation type="submission" date="2025-08" db="UniProtKB">
        <authorList>
            <consortium name="Ensembl"/>
        </authorList>
    </citation>
    <scope>IDENTIFICATION</scope>
</reference>
<organism evidence="1 2">
    <name type="scientific">Chrysemys picta bellii</name>
    <name type="common">Western painted turtle</name>
    <name type="synonym">Emys bellii</name>
    <dbReference type="NCBI Taxonomy" id="8478"/>
    <lineage>
        <taxon>Eukaryota</taxon>
        <taxon>Metazoa</taxon>
        <taxon>Chordata</taxon>
        <taxon>Craniata</taxon>
        <taxon>Vertebrata</taxon>
        <taxon>Euteleostomi</taxon>
        <taxon>Archelosauria</taxon>
        <taxon>Testudinata</taxon>
        <taxon>Testudines</taxon>
        <taxon>Cryptodira</taxon>
        <taxon>Durocryptodira</taxon>
        <taxon>Testudinoidea</taxon>
        <taxon>Emydidae</taxon>
        <taxon>Chrysemys</taxon>
    </lineage>
</organism>